<protein>
    <submittedName>
        <fullName evidence="5">M20 family metallopeptidase</fullName>
    </submittedName>
</protein>
<keyword evidence="6" id="KW-1185">Reference proteome</keyword>
<comment type="caution">
    <text evidence="5">The sequence shown here is derived from an EMBL/GenBank/DDBJ whole genome shotgun (WGS) entry which is preliminary data.</text>
</comment>
<evidence type="ECO:0000256" key="3">
    <source>
        <dbReference type="ARBA" id="ARBA00023285"/>
    </source>
</evidence>
<dbReference type="PANTHER" id="PTHR43808:SF31">
    <property type="entry name" value="N-ACETYL-L-CITRULLINE DEACETYLASE"/>
    <property type="match status" value="1"/>
</dbReference>
<feature type="domain" description="Peptidase M20 dimerisation" evidence="4">
    <location>
        <begin position="216"/>
        <end position="326"/>
    </location>
</feature>
<keyword evidence="2" id="KW-0378">Hydrolase</keyword>
<gene>
    <name evidence="5" type="ORF">QTN89_07990</name>
</gene>
<dbReference type="PANTHER" id="PTHR43808">
    <property type="entry name" value="ACETYLORNITHINE DEACETYLASE"/>
    <property type="match status" value="1"/>
</dbReference>
<name>A0ABT7PFU4_9BACT</name>
<dbReference type="Gene3D" id="3.40.630.10">
    <property type="entry name" value="Zn peptidases"/>
    <property type="match status" value="1"/>
</dbReference>
<dbReference type="InterPro" id="IPR011650">
    <property type="entry name" value="Peptidase_M20_dimer"/>
</dbReference>
<dbReference type="EMBL" id="JASZZN010000005">
    <property type="protein sequence ID" value="MDM4015363.1"/>
    <property type="molecule type" value="Genomic_DNA"/>
</dbReference>
<dbReference type="Proteomes" id="UP001239462">
    <property type="component" value="Unassembled WGS sequence"/>
</dbReference>
<evidence type="ECO:0000313" key="5">
    <source>
        <dbReference type="EMBL" id="MDM4015363.1"/>
    </source>
</evidence>
<evidence type="ECO:0000259" key="4">
    <source>
        <dbReference type="Pfam" id="PF07687"/>
    </source>
</evidence>
<dbReference type="Pfam" id="PF07687">
    <property type="entry name" value="M20_dimer"/>
    <property type="match status" value="1"/>
</dbReference>
<organism evidence="5 6">
    <name type="scientific">Roseiconus lacunae</name>
    <dbReference type="NCBI Taxonomy" id="2605694"/>
    <lineage>
        <taxon>Bacteria</taxon>
        <taxon>Pseudomonadati</taxon>
        <taxon>Planctomycetota</taxon>
        <taxon>Planctomycetia</taxon>
        <taxon>Pirellulales</taxon>
        <taxon>Pirellulaceae</taxon>
        <taxon>Roseiconus</taxon>
    </lineage>
</organism>
<evidence type="ECO:0000313" key="6">
    <source>
        <dbReference type="Proteomes" id="UP001239462"/>
    </source>
</evidence>
<sequence length="414" mass="44777">MSLVTHGGPSSPASDAIKYLRDLIAFPTVSSSSNVAITDHVATVLRQLGFAVTKSTYRDRAGVEKANLVAIRRPTGQVTDNTVSPDAGPDQSLAGGLAYFCHTDVVPAQNWIGPTDLSGSGRPDADPFHAVESEGRIYGRGACDMKGSLAAMLAAACRVSHESQRRPIWIVCTADEEVGFDGAKYLADHCTAFAELVRYDPVSIIGEPTELQVVHAHKGIRGIKLQATGKAGHSATDFGRNANESMVPVLQTLLEICQRTRRETTLLDDRFEPPVLSWNFGVSDHARAINITPDRSDAWVSFRPMPNIDGQQLIDEVTEVATQHGVSAEVIDGCAPMWTSPETAAVKMMETLSGSQARTVSYATDGGVWNQLNQRIVIGPGSIAQAHTVDEWITIEQLELGVRLYERSLQQWAC</sequence>
<reference evidence="5 6" key="1">
    <citation type="submission" date="2023-06" db="EMBL/GenBank/DDBJ databases">
        <title>Roseiconus lacunae JC819 isolated from Gulf of Mannar region, Tamil Nadu.</title>
        <authorList>
            <person name="Pk S."/>
            <person name="Ch S."/>
            <person name="Ch V.R."/>
        </authorList>
    </citation>
    <scope>NUCLEOTIDE SEQUENCE [LARGE SCALE GENOMIC DNA]</scope>
    <source>
        <strain evidence="5 6">JC819</strain>
    </source>
</reference>
<accession>A0ABT7PFU4</accession>
<dbReference type="RefSeq" id="WP_149495454.1">
    <property type="nucleotide sequence ID" value="NZ_JASZZN010000005.1"/>
</dbReference>
<evidence type="ECO:0000256" key="1">
    <source>
        <dbReference type="ARBA" id="ARBA00022723"/>
    </source>
</evidence>
<keyword evidence="1" id="KW-0479">Metal-binding</keyword>
<dbReference type="InterPro" id="IPR050072">
    <property type="entry name" value="Peptidase_M20A"/>
</dbReference>
<dbReference type="SUPFAM" id="SSF53187">
    <property type="entry name" value="Zn-dependent exopeptidases"/>
    <property type="match status" value="1"/>
</dbReference>
<dbReference type="InterPro" id="IPR036264">
    <property type="entry name" value="Bact_exopeptidase_dim_dom"/>
</dbReference>
<dbReference type="InterPro" id="IPR002933">
    <property type="entry name" value="Peptidase_M20"/>
</dbReference>
<dbReference type="CDD" id="cd03894">
    <property type="entry name" value="M20_ArgE"/>
    <property type="match status" value="1"/>
</dbReference>
<keyword evidence="3" id="KW-0170">Cobalt</keyword>
<dbReference type="SUPFAM" id="SSF55031">
    <property type="entry name" value="Bacterial exopeptidase dimerisation domain"/>
    <property type="match status" value="1"/>
</dbReference>
<dbReference type="Gene3D" id="3.30.70.360">
    <property type="match status" value="1"/>
</dbReference>
<proteinExistence type="predicted"/>
<dbReference type="Pfam" id="PF01546">
    <property type="entry name" value="Peptidase_M20"/>
    <property type="match status" value="1"/>
</dbReference>
<evidence type="ECO:0000256" key="2">
    <source>
        <dbReference type="ARBA" id="ARBA00022801"/>
    </source>
</evidence>